<accession>A0A343JC19</accession>
<dbReference type="InterPro" id="IPR020013">
    <property type="entry name" value="Flagellar_FlgE/F/G"/>
</dbReference>
<dbReference type="GO" id="GO:0009425">
    <property type="term" value="C:bacterial-type flagellum basal body"/>
    <property type="evidence" value="ECO:0007669"/>
    <property type="project" value="UniProtKB-SubCell"/>
</dbReference>
<sequence>MIRSLYTSISGLITLEKQQANINNNIANANTTGFKTDNLVTKSFDEVMIQNRDKVVGGRNVTQKLGTISLGAAIDTVSTSFTQGVLKNTDKKTDFAIEGRGFFVIQKGNEAVYTRDGNFKIGNDGYLINTSGDRVLGVNKNTGALEPIFIGDNEIVLDNDNNLFVGNTATHTLATADFEDYNALEKIGDNYYSAENPILNAAVNVTQGALESSNVNIANEMINMMTTMRNFETNQKMVQIIDETLGKAANEIGSVR</sequence>
<evidence type="ECO:0000256" key="1">
    <source>
        <dbReference type="ARBA" id="ARBA00009677"/>
    </source>
</evidence>
<dbReference type="OrthoDB" id="9800375at2"/>
<dbReference type="InterPro" id="IPR001444">
    <property type="entry name" value="Flag_bb_rod_N"/>
</dbReference>
<keyword evidence="6" id="KW-0282">Flagellum</keyword>
<gene>
    <name evidence="6" type="primary">flgG</name>
    <name evidence="6" type="ORF">BEN51_06170</name>
</gene>
<evidence type="ECO:0000259" key="5">
    <source>
        <dbReference type="Pfam" id="PF22692"/>
    </source>
</evidence>
<evidence type="ECO:0000256" key="2">
    <source>
        <dbReference type="RuleBase" id="RU362116"/>
    </source>
</evidence>
<dbReference type="PANTHER" id="PTHR30435">
    <property type="entry name" value="FLAGELLAR PROTEIN"/>
    <property type="match status" value="1"/>
</dbReference>
<dbReference type="InterPro" id="IPR053967">
    <property type="entry name" value="LlgE_F_G-like_D1"/>
</dbReference>
<dbReference type="Pfam" id="PF06429">
    <property type="entry name" value="Flg_bbr_C"/>
    <property type="match status" value="1"/>
</dbReference>
<evidence type="ECO:0000259" key="3">
    <source>
        <dbReference type="Pfam" id="PF00460"/>
    </source>
</evidence>
<name>A0A343JC19_9CLOT</name>
<dbReference type="InterPro" id="IPR037925">
    <property type="entry name" value="FlgE/F/G-like"/>
</dbReference>
<feature type="domain" description="Flagellar basal-body/hook protein C-terminal" evidence="4">
    <location>
        <begin position="207"/>
        <end position="250"/>
    </location>
</feature>
<dbReference type="Pfam" id="PF00460">
    <property type="entry name" value="Flg_bb_rod"/>
    <property type="match status" value="1"/>
</dbReference>
<evidence type="ECO:0000313" key="7">
    <source>
        <dbReference type="Proteomes" id="UP000264883"/>
    </source>
</evidence>
<keyword evidence="7" id="KW-1185">Reference proteome</keyword>
<keyword evidence="6" id="KW-0966">Cell projection</keyword>
<dbReference type="Proteomes" id="UP000264883">
    <property type="component" value="Chromosome"/>
</dbReference>
<reference evidence="6 7" key="1">
    <citation type="submission" date="2016-08" db="EMBL/GenBank/DDBJ databases">
        <title>Complete Genome Sequence Of The Indigo Reducing Clostridium isatidis DSM15098.</title>
        <authorList>
            <person name="Little G.T."/>
            <person name="Minton N.P."/>
        </authorList>
    </citation>
    <scope>NUCLEOTIDE SEQUENCE [LARGE SCALE GENOMIC DNA]</scope>
    <source>
        <strain evidence="6 7">DSM 15098</strain>
    </source>
</reference>
<comment type="similarity">
    <text evidence="1 2">Belongs to the flagella basal body rod proteins family.</text>
</comment>
<dbReference type="PANTHER" id="PTHR30435:SF19">
    <property type="entry name" value="FLAGELLAR BASAL-BODY ROD PROTEIN FLGG"/>
    <property type="match status" value="1"/>
</dbReference>
<protein>
    <submittedName>
        <fullName evidence="6">Flagellar basal body rod protein FlgG</fullName>
    </submittedName>
</protein>
<dbReference type="NCBIfam" id="TIGR03506">
    <property type="entry name" value="FlgEFG_subfam"/>
    <property type="match status" value="1"/>
</dbReference>
<dbReference type="AlphaFoldDB" id="A0A343JC19"/>
<dbReference type="EMBL" id="CP016786">
    <property type="protein sequence ID" value="ASW43077.1"/>
    <property type="molecule type" value="Genomic_DNA"/>
</dbReference>
<feature type="domain" description="Flagellar hook protein FlgE/F/G-like D1" evidence="5">
    <location>
        <begin position="96"/>
        <end position="154"/>
    </location>
</feature>
<keyword evidence="2" id="KW-0975">Bacterial flagellum</keyword>
<dbReference type="RefSeq" id="WP_119865216.1">
    <property type="nucleotide sequence ID" value="NZ_CP016786.1"/>
</dbReference>
<feature type="domain" description="Flagellar basal body rod protein N-terminal" evidence="3">
    <location>
        <begin position="5"/>
        <end position="35"/>
    </location>
</feature>
<dbReference type="Pfam" id="PF22692">
    <property type="entry name" value="LlgE_F_G_D1"/>
    <property type="match status" value="1"/>
</dbReference>
<evidence type="ECO:0000313" key="6">
    <source>
        <dbReference type="EMBL" id="ASW43077.1"/>
    </source>
</evidence>
<dbReference type="GO" id="GO:0071978">
    <property type="term" value="P:bacterial-type flagellum-dependent swarming motility"/>
    <property type="evidence" value="ECO:0007669"/>
    <property type="project" value="TreeGrafter"/>
</dbReference>
<keyword evidence="6" id="KW-0969">Cilium</keyword>
<proteinExistence type="inferred from homology"/>
<dbReference type="InterPro" id="IPR010930">
    <property type="entry name" value="Flg_bb/hook_C_dom"/>
</dbReference>
<organism evidence="6 7">
    <name type="scientific">Clostridium isatidis</name>
    <dbReference type="NCBI Taxonomy" id="182773"/>
    <lineage>
        <taxon>Bacteria</taxon>
        <taxon>Bacillati</taxon>
        <taxon>Bacillota</taxon>
        <taxon>Clostridia</taxon>
        <taxon>Eubacteriales</taxon>
        <taxon>Clostridiaceae</taxon>
        <taxon>Clostridium</taxon>
    </lineage>
</organism>
<dbReference type="SUPFAM" id="SSF117143">
    <property type="entry name" value="Flagellar hook protein flgE"/>
    <property type="match status" value="1"/>
</dbReference>
<evidence type="ECO:0000259" key="4">
    <source>
        <dbReference type="Pfam" id="PF06429"/>
    </source>
</evidence>
<comment type="subcellular location">
    <subcellularLocation>
        <location evidence="2">Bacterial flagellum basal body</location>
    </subcellularLocation>
</comment>
<dbReference type="KEGG" id="cia:BEN51_06170"/>